<feature type="compositionally biased region" description="Pro residues" evidence="1">
    <location>
        <begin position="57"/>
        <end position="71"/>
    </location>
</feature>
<evidence type="ECO:0000256" key="1">
    <source>
        <dbReference type="SAM" id="MobiDB-lite"/>
    </source>
</evidence>
<feature type="compositionally biased region" description="Low complexity" evidence="1">
    <location>
        <begin position="23"/>
        <end position="49"/>
    </location>
</feature>
<sequence length="1250" mass="130972">MVRRDSNSSFSSAPGGGGGGGSQRQPFSSGLQRRGSSSSMTDRSFRSPSPGRGLSIPPVPEIPTEIIPPIPARSTRRTSGSQDMPSPKLDTSGQPGQTAVNTGKQRQPRPANVAANIAAQPAQSSPISPRSINFSRPMSPPVPGSSAARPASTLGFHREKEEYHEYGSDARTKALQAARTTTSPRGTAPYHTGGQVTAGGAVAAANIARSNTTSSRPANPRQNSTDPTPDQIRAYQSRAASLLARPRSEAYVPPPPAPSSKVNRTSSLLTPAGSSPAQQKKSQGPQTPTSASGHVRSGSQPIAQLSSDNASLTRSVSVSPARSARFSDTPVIEGIKHQPPTRAISPYKSALKSTSRPQSPAFRAPSEAGSDTASLLSESGTLKKKKSVRVSFDERPLTVGDAASPQSPGNTILSPQNQRFNDEEFSGMGGAPVLPSFGSVRKARSEESPSGRPTAAAAFAQEESDEEGLVAAAGAPVIAVQPATPLLDEDARKQLESPRSSDEVAPGRHSLEDMMSAEDSPNVVNSRPHEFTENESPSIPSAVGSAQPSNEEPRISSEYDTDEDGDQEYSDAAEDPSELDARGFASLDAILESPTAEKDELPASAAKTTFTEPAAFEPPAAPTEAPPIGVAIGSADDDMETPEDEDEDWDKVRAYWSGLSEQSKQQIEAAATPLPAKGEEGAATKKKSKAGAKDPKTGVPLPPWPDKEYQQQAIQPKSARQAGGHERTTSSPQQKARSPMRTSLRGNDKATARLSQPVAATPRQAAPPPRPLSTVTPSASTAQAIARAKAARTAKPAALTRSDSAGSESSFKKARRAKNDDSKYSMRQSMRSQAPARKEKAASKESARPMSPDSNPRISMRQSMRRNSVSSMDSRMSKESTTSKFSLFGRSSSKTRGAQPKAAKVTKKSGGSSFTSRFEDSDDSDDGGRPAFRSRFADSDDSDDGRPMPVTKLTPVRGIPRKNGQVSGESTDLDDSDVEIPSHVAAAAAVTTPTPAPATEPEKVVTNGATEGAVLQSGTLRGAKPAEKKKSKGLWGFGRKKKEVAGSEAGSVPNSPVAVTAFPASPTSPVVNGRPSTPPNATPLANGDVASPGSVQTPASPTAALSQNASPAIPSTLRKETPPNRKRSSSRASSIFKRWSMSAPTSPAQTPEHGNSFPFQPAPPIPAIPDEYKLSPAPAGNGGVRPITSDGITLSSSQRPALGGKRDSHMTAPESGTVVEGGQPHEVIYSMRTGKKKKFQGLRRKLGIHD</sequence>
<feature type="compositionally biased region" description="Basic and acidic residues" evidence="1">
    <location>
        <begin position="836"/>
        <end position="847"/>
    </location>
</feature>
<gene>
    <name evidence="2" type="ORF">FH972_025113</name>
</gene>
<feature type="compositionally biased region" description="Polar residues" evidence="1">
    <location>
        <begin position="534"/>
        <end position="550"/>
    </location>
</feature>
<feature type="compositionally biased region" description="Acidic residues" evidence="1">
    <location>
        <begin position="635"/>
        <end position="649"/>
    </location>
</feature>
<feature type="compositionally biased region" description="Polar residues" evidence="1">
    <location>
        <begin position="1190"/>
        <end position="1199"/>
    </location>
</feature>
<feature type="compositionally biased region" description="Polar residues" evidence="1">
    <location>
        <begin position="852"/>
        <end position="896"/>
    </location>
</feature>
<feature type="compositionally biased region" description="Basic and acidic residues" evidence="1">
    <location>
        <begin position="489"/>
        <end position="512"/>
    </location>
</feature>
<feature type="compositionally biased region" description="Polar residues" evidence="1">
    <location>
        <begin position="404"/>
        <end position="419"/>
    </location>
</feature>
<organism evidence="2 3">
    <name type="scientific">Carpinus fangiana</name>
    <dbReference type="NCBI Taxonomy" id="176857"/>
    <lineage>
        <taxon>Eukaryota</taxon>
        <taxon>Viridiplantae</taxon>
        <taxon>Streptophyta</taxon>
        <taxon>Embryophyta</taxon>
        <taxon>Tracheophyta</taxon>
        <taxon>Spermatophyta</taxon>
        <taxon>Magnoliopsida</taxon>
        <taxon>eudicotyledons</taxon>
        <taxon>Gunneridae</taxon>
        <taxon>Pentapetalae</taxon>
        <taxon>rosids</taxon>
        <taxon>fabids</taxon>
        <taxon>Fagales</taxon>
        <taxon>Betulaceae</taxon>
        <taxon>Carpinus</taxon>
    </lineage>
</organism>
<feature type="compositionally biased region" description="Polar residues" evidence="1">
    <location>
        <begin position="77"/>
        <end position="105"/>
    </location>
</feature>
<feature type="compositionally biased region" description="Low complexity" evidence="1">
    <location>
        <begin position="192"/>
        <end position="205"/>
    </location>
</feature>
<evidence type="ECO:0000313" key="3">
    <source>
        <dbReference type="Proteomes" id="UP000327013"/>
    </source>
</evidence>
<feature type="compositionally biased region" description="Low complexity" evidence="1">
    <location>
        <begin position="314"/>
        <end position="327"/>
    </location>
</feature>
<dbReference type="AlphaFoldDB" id="A0A5N6L031"/>
<feature type="compositionally biased region" description="Low complexity" evidence="1">
    <location>
        <begin position="608"/>
        <end position="618"/>
    </location>
</feature>
<accession>A0A5N6L031</accession>
<feature type="region of interest" description="Disordered" evidence="1">
    <location>
        <begin position="989"/>
        <end position="1220"/>
    </location>
</feature>
<protein>
    <submittedName>
        <fullName evidence="2">Uncharacterized protein</fullName>
    </submittedName>
</protein>
<reference evidence="2 3" key="1">
    <citation type="submission" date="2019-06" db="EMBL/GenBank/DDBJ databases">
        <title>A chromosomal-level reference genome of Carpinus fangiana (Coryloideae, Betulaceae).</title>
        <authorList>
            <person name="Yang X."/>
            <person name="Wang Z."/>
            <person name="Zhang L."/>
            <person name="Hao G."/>
            <person name="Liu J."/>
            <person name="Yang Y."/>
        </authorList>
    </citation>
    <scope>NUCLEOTIDE SEQUENCE [LARGE SCALE GENOMIC DNA]</scope>
    <source>
        <strain evidence="2">Cfa_2016G</strain>
        <tissue evidence="2">Leaf</tissue>
    </source>
</reference>
<feature type="compositionally biased region" description="Polar residues" evidence="1">
    <location>
        <begin position="729"/>
        <end position="745"/>
    </location>
</feature>
<feature type="compositionally biased region" description="Polar residues" evidence="1">
    <location>
        <begin position="208"/>
        <end position="228"/>
    </location>
</feature>
<proteinExistence type="predicted"/>
<feature type="compositionally biased region" description="Basic and acidic residues" evidence="1">
    <location>
        <begin position="156"/>
        <end position="172"/>
    </location>
</feature>
<feature type="compositionally biased region" description="Low complexity" evidence="1">
    <location>
        <begin position="989"/>
        <end position="999"/>
    </location>
</feature>
<feature type="compositionally biased region" description="Polar residues" evidence="1">
    <location>
        <begin position="124"/>
        <end position="136"/>
    </location>
</feature>
<comment type="caution">
    <text evidence="2">The sequence shown here is derived from an EMBL/GenBank/DDBJ whole genome shotgun (WGS) entry which is preliminary data.</text>
</comment>
<keyword evidence="3" id="KW-1185">Reference proteome</keyword>
<dbReference type="EMBL" id="VIBQ01000036">
    <property type="protein sequence ID" value="KAB8437435.1"/>
    <property type="molecule type" value="Genomic_DNA"/>
</dbReference>
<feature type="compositionally biased region" description="Basic residues" evidence="1">
    <location>
        <begin position="1027"/>
        <end position="1042"/>
    </location>
</feature>
<feature type="compositionally biased region" description="Polar residues" evidence="1">
    <location>
        <begin position="369"/>
        <end position="380"/>
    </location>
</feature>
<feature type="compositionally biased region" description="Acidic residues" evidence="1">
    <location>
        <begin position="559"/>
        <end position="578"/>
    </location>
</feature>
<feature type="compositionally biased region" description="Low complexity" evidence="1">
    <location>
        <begin position="110"/>
        <end position="123"/>
    </location>
</feature>
<evidence type="ECO:0000313" key="2">
    <source>
        <dbReference type="EMBL" id="KAB8437435.1"/>
    </source>
</evidence>
<name>A0A5N6L031_9ROSI</name>
<feature type="compositionally biased region" description="Polar residues" evidence="1">
    <location>
        <begin position="1142"/>
        <end position="1153"/>
    </location>
</feature>
<feature type="compositionally biased region" description="Polar residues" evidence="1">
    <location>
        <begin position="260"/>
        <end position="313"/>
    </location>
</feature>
<dbReference type="Proteomes" id="UP000327013">
    <property type="component" value="Unassembled WGS sequence"/>
</dbReference>
<dbReference type="OrthoDB" id="5423926at2759"/>
<feature type="compositionally biased region" description="Polar residues" evidence="1">
    <location>
        <begin position="1093"/>
        <end position="1110"/>
    </location>
</feature>
<feature type="compositionally biased region" description="Low complexity" evidence="1">
    <location>
        <begin position="777"/>
        <end position="798"/>
    </location>
</feature>
<feature type="region of interest" description="Disordered" evidence="1">
    <location>
        <begin position="1"/>
        <end position="976"/>
    </location>
</feature>